<dbReference type="PANTHER" id="PTHR42774:SF3">
    <property type="entry name" value="KETOHEXOKINASE"/>
    <property type="match status" value="1"/>
</dbReference>
<sequence>MTRVLCAGLVTVDVIHRVRRVPERNAKLFDDGQSISVGGPAANAARTVAALGAQARLVAAYGDSPVTAFLAGTLADEGIQWVDPLAGSPNPTPVSSVLIDIGSGDRAVIAGGTRTQTYPLAPNEWLDGVDAALIDGHGGDLPAAVARAARQCGIPVVLDGGSYKETMSAYLGDVDLALLSEDFLAPQGDSITWALRAGAWTAGRSAGPGAIDLDGALGRASIPVPSVPVVDTLGAGDVLHGACAAALGALGDRERILDAVSFASRVATASVGYPGALGWARDDQLRDAFRRTLRRLGLPRH</sequence>
<accession>W6K078</accession>
<dbReference type="Pfam" id="PF00294">
    <property type="entry name" value="PfkB"/>
    <property type="match status" value="1"/>
</dbReference>
<evidence type="ECO:0000313" key="2">
    <source>
        <dbReference type="EMBL" id="CCH74421.1"/>
    </source>
</evidence>
<evidence type="ECO:0000313" key="3">
    <source>
        <dbReference type="Proteomes" id="UP000035763"/>
    </source>
</evidence>
<dbReference type="InterPro" id="IPR029056">
    <property type="entry name" value="Ribokinase-like"/>
</dbReference>
<dbReference type="Proteomes" id="UP000035763">
    <property type="component" value="Unassembled WGS sequence"/>
</dbReference>
<feature type="domain" description="Carbohydrate kinase PfkB" evidence="1">
    <location>
        <begin position="1"/>
        <end position="276"/>
    </location>
</feature>
<protein>
    <submittedName>
        <fullName evidence="2">PfkB domain protein</fullName>
    </submittedName>
</protein>
<organism evidence="2 3">
    <name type="scientific">Nostocoides australiense Ben110</name>
    <dbReference type="NCBI Taxonomy" id="1193182"/>
    <lineage>
        <taxon>Bacteria</taxon>
        <taxon>Bacillati</taxon>
        <taxon>Actinomycetota</taxon>
        <taxon>Actinomycetes</taxon>
        <taxon>Micrococcales</taxon>
        <taxon>Intrasporangiaceae</taxon>
        <taxon>Nostocoides</taxon>
    </lineage>
</organism>
<proteinExistence type="predicted"/>
<comment type="caution">
    <text evidence="2">The sequence shown here is derived from an EMBL/GenBank/DDBJ whole genome shotgun (WGS) entry which is preliminary data.</text>
</comment>
<dbReference type="Gene3D" id="3.40.1190.20">
    <property type="match status" value="1"/>
</dbReference>
<dbReference type="PANTHER" id="PTHR42774">
    <property type="entry name" value="PHOSPHOTRANSFERASE SYSTEM TRANSPORT PROTEIN"/>
    <property type="match status" value="1"/>
</dbReference>
<dbReference type="SUPFAM" id="SSF53613">
    <property type="entry name" value="Ribokinase-like"/>
    <property type="match status" value="1"/>
</dbReference>
<dbReference type="EMBL" id="CAJA01000379">
    <property type="protein sequence ID" value="CCH74421.1"/>
    <property type="molecule type" value="Genomic_DNA"/>
</dbReference>
<dbReference type="InterPro" id="IPR052562">
    <property type="entry name" value="Ketohexokinase-related"/>
</dbReference>
<evidence type="ECO:0000259" key="1">
    <source>
        <dbReference type="Pfam" id="PF00294"/>
    </source>
</evidence>
<name>W6K078_9MICO</name>
<gene>
    <name evidence="2" type="ORF">BN11_440010</name>
</gene>
<dbReference type="AlphaFoldDB" id="W6K078"/>
<keyword evidence="3" id="KW-1185">Reference proteome</keyword>
<dbReference type="STRING" id="1193182.BN11_440010"/>
<reference evidence="2 3" key="1">
    <citation type="journal article" date="2013" name="ISME J.">
        <title>A metabolic model for members of the genus Tetrasphaera involved in enhanced biological phosphorus removal.</title>
        <authorList>
            <person name="Kristiansen R."/>
            <person name="Nguyen H.T.T."/>
            <person name="Saunders A.M."/>
            <person name="Nielsen J.L."/>
            <person name="Wimmer R."/>
            <person name="Le V.Q."/>
            <person name="McIlroy S.J."/>
            <person name="Petrovski S."/>
            <person name="Seviour R.J."/>
            <person name="Calteau A."/>
            <person name="Nielsen K.L."/>
            <person name="Nielsen P.H."/>
        </authorList>
    </citation>
    <scope>NUCLEOTIDE SEQUENCE [LARGE SCALE GENOMIC DNA]</scope>
    <source>
        <strain evidence="2 3">Ben110</strain>
    </source>
</reference>
<dbReference type="InterPro" id="IPR011611">
    <property type="entry name" value="PfkB_dom"/>
</dbReference>